<feature type="compositionally biased region" description="Low complexity" evidence="1">
    <location>
        <begin position="718"/>
        <end position="731"/>
    </location>
</feature>
<proteinExistence type="predicted"/>
<accession>A0ABN9TL88</accession>
<name>A0ABN9TL88_9DINO</name>
<feature type="region of interest" description="Disordered" evidence="1">
    <location>
        <begin position="1"/>
        <end position="362"/>
    </location>
</feature>
<dbReference type="InterPro" id="IPR051144">
    <property type="entry name" value="Formin_homology_domain"/>
</dbReference>
<sequence>MIGTSSSTADSRSSTLTSVSGTKATTESSTNASSSSTLTSSSKTSTTTEGSRTGTSSTTTESTSSRWTSVSWTSSRKKSSATESSSLTSTSASGTSTTSESSSTSSSSSTKASSSSTLTSVSGTGVALDSSTSKISSYTLTSGRGTSTTTESSTTGTSSSTKDSSSSTSTSASGTSTTTHSSAIESSSSALTSSRRSSTTTQCISTGSSSSTTEPSRSTSTSAMWTTTTERSSSMWISSSGTSSLSTSSATESSTTSVSMITTGTRTSSSTESSTDSISTADTTSNTLERNISTGTSLVWTSSTDSTSSSTLGSSSSALTSPSGSGSTTESNSSTWISISETISPSESSTTGTSTTEAIGRTTGSITIGSSTIATASSGTAISRTGSAFTVSSTTLSSITIISDLATTRASTATATAITATSTTAATSTASALTSTTLTSTTTALFVVTGSLEFNCAGTQESIESLLISYLSSIATAGALPTEVSVTVAPAAGASGRGLQEAASANVSVAWGAAYEIVADQEAAETIFQTAKQMSVDTPAAAAALATVFEGAGLELEEASVVIGEPEMKIVTATRTSVSTTATHTATLASATSTATSASPARTSSPAGLTEALLPPDAAAADQSTEASTRTVLLAVGGAFGAAAVALGACMTARRCRSWRSSCPQFDDIDFDVDSGCSVKKDPTIAVDVDGAPCTGDEAQGSTRSPSLQSSQKRITSHGDSGSGSSPFSLESILEKGPEYGRESAPADLTCAQSRGLCRSSSPDRSPTFRLQVAEFLVPGEGAAAPDVPVVHGGGRGPRPPERRPELSVEVGAPGARGASGGGRRPHSPRSPLSPASPTFRLEVGAPPESGEVAEERGCPESPARGAFPRVPRRAGVFGARVRPNAQAQHLGVAELEFISDLDTIAAEEMSMLEVQPAPAPWGRVTSFGPIALQPGLIECRPHRVQAPSLGATPAGHIALH</sequence>
<protein>
    <recommendedName>
        <fullName evidence="4">Subtilisin</fullName>
    </recommendedName>
</protein>
<feature type="region of interest" description="Disordered" evidence="1">
    <location>
        <begin position="589"/>
        <end position="610"/>
    </location>
</feature>
<gene>
    <name evidence="2" type="ORF">PCOR1329_LOCUS40158</name>
</gene>
<dbReference type="PANTHER" id="PTHR45733">
    <property type="entry name" value="FORMIN-J"/>
    <property type="match status" value="1"/>
</dbReference>
<dbReference type="EMBL" id="CAUYUJ010014843">
    <property type="protein sequence ID" value="CAK0846734.1"/>
    <property type="molecule type" value="Genomic_DNA"/>
</dbReference>
<dbReference type="Proteomes" id="UP001189429">
    <property type="component" value="Unassembled WGS sequence"/>
</dbReference>
<evidence type="ECO:0000256" key="1">
    <source>
        <dbReference type="SAM" id="MobiDB-lite"/>
    </source>
</evidence>
<feature type="compositionally biased region" description="Low complexity" evidence="1">
    <location>
        <begin position="136"/>
        <end position="287"/>
    </location>
</feature>
<evidence type="ECO:0000313" key="3">
    <source>
        <dbReference type="Proteomes" id="UP001189429"/>
    </source>
</evidence>
<organism evidence="2 3">
    <name type="scientific">Prorocentrum cordatum</name>
    <dbReference type="NCBI Taxonomy" id="2364126"/>
    <lineage>
        <taxon>Eukaryota</taxon>
        <taxon>Sar</taxon>
        <taxon>Alveolata</taxon>
        <taxon>Dinophyceae</taxon>
        <taxon>Prorocentrales</taxon>
        <taxon>Prorocentraceae</taxon>
        <taxon>Prorocentrum</taxon>
    </lineage>
</organism>
<feature type="region of interest" description="Disordered" evidence="1">
    <location>
        <begin position="690"/>
        <end position="731"/>
    </location>
</feature>
<feature type="compositionally biased region" description="Low complexity" evidence="1">
    <location>
        <begin position="1"/>
        <end position="74"/>
    </location>
</feature>
<comment type="caution">
    <text evidence="2">The sequence shown here is derived from an EMBL/GenBank/DDBJ whole genome shotgun (WGS) entry which is preliminary data.</text>
</comment>
<evidence type="ECO:0000313" key="2">
    <source>
        <dbReference type="EMBL" id="CAK0846734.1"/>
    </source>
</evidence>
<feature type="compositionally biased region" description="Low complexity" evidence="1">
    <location>
        <begin position="296"/>
        <end position="362"/>
    </location>
</feature>
<reference evidence="2" key="1">
    <citation type="submission" date="2023-10" db="EMBL/GenBank/DDBJ databases">
        <authorList>
            <person name="Chen Y."/>
            <person name="Shah S."/>
            <person name="Dougan E. K."/>
            <person name="Thang M."/>
            <person name="Chan C."/>
        </authorList>
    </citation>
    <scope>NUCLEOTIDE SEQUENCE [LARGE SCALE GENOMIC DNA]</scope>
</reference>
<keyword evidence="3" id="KW-1185">Reference proteome</keyword>
<feature type="compositionally biased region" description="Low complexity" evidence="1">
    <location>
        <begin position="81"/>
        <end position="126"/>
    </location>
</feature>
<evidence type="ECO:0008006" key="4">
    <source>
        <dbReference type="Google" id="ProtNLM"/>
    </source>
</evidence>
<feature type="compositionally biased region" description="Polar residues" evidence="1">
    <location>
        <begin position="700"/>
        <end position="714"/>
    </location>
</feature>
<feature type="region of interest" description="Disordered" evidence="1">
    <location>
        <begin position="783"/>
        <end position="868"/>
    </location>
</feature>